<gene>
    <name evidence="2" type="ORF">A6R68_04134</name>
</gene>
<accession>A0A1A6GNP0</accession>
<comment type="caution">
    <text evidence="2">The sequence shown here is derived from an EMBL/GenBank/DDBJ whole genome shotgun (WGS) entry which is preliminary data.</text>
</comment>
<name>A0A1A6GNP0_NEOLE</name>
<feature type="compositionally biased region" description="Basic and acidic residues" evidence="1">
    <location>
        <begin position="34"/>
        <end position="43"/>
    </location>
</feature>
<dbReference type="SUPFAM" id="SSF47391">
    <property type="entry name" value="Dimerization-anchoring domain of cAMP-dependent PK regulatory subunit"/>
    <property type="match status" value="1"/>
</dbReference>
<feature type="compositionally biased region" description="Acidic residues" evidence="1">
    <location>
        <begin position="108"/>
        <end position="120"/>
    </location>
</feature>
<sequence>KAKSGPVGDCKHLVTDQHEGVRMLGPRVAQTPDPVDHLRHEPQPDSAPGLMQQLQGYTLEVLHQQKSNLIDFAVEYFTCLQRPAPRIQTRSLPPLGPFTQESSMVTLVEEDEESDSDSDQLDMAVSDS</sequence>
<evidence type="ECO:0000313" key="2">
    <source>
        <dbReference type="EMBL" id="OBS67325.1"/>
    </source>
</evidence>
<dbReference type="AlphaFoldDB" id="A0A1A6GNP0"/>
<dbReference type="Proteomes" id="UP000092124">
    <property type="component" value="Unassembled WGS sequence"/>
</dbReference>
<reference evidence="2 3" key="1">
    <citation type="submission" date="2016-06" db="EMBL/GenBank/DDBJ databases">
        <title>The Draft Genome Sequence and Annotation of the Desert Woodrat Neotoma lepida.</title>
        <authorList>
            <person name="Campbell M."/>
            <person name="Oakeson K.F."/>
            <person name="Yandell M."/>
            <person name="Halpert J.R."/>
            <person name="Dearing D."/>
        </authorList>
    </citation>
    <scope>NUCLEOTIDE SEQUENCE [LARGE SCALE GENOMIC DNA]</scope>
    <source>
        <strain evidence="2">417</strain>
        <tissue evidence="2">Liver</tissue>
    </source>
</reference>
<protein>
    <recommendedName>
        <fullName evidence="4">RIIa domain-containing protein</fullName>
    </recommendedName>
</protein>
<evidence type="ECO:0000313" key="3">
    <source>
        <dbReference type="Proteomes" id="UP000092124"/>
    </source>
</evidence>
<feature type="region of interest" description="Disordered" evidence="1">
    <location>
        <begin position="29"/>
        <end position="48"/>
    </location>
</feature>
<keyword evidence="3" id="KW-1185">Reference proteome</keyword>
<dbReference type="EMBL" id="LZPO01086652">
    <property type="protein sequence ID" value="OBS67325.1"/>
    <property type="molecule type" value="Genomic_DNA"/>
</dbReference>
<proteinExistence type="predicted"/>
<evidence type="ECO:0008006" key="4">
    <source>
        <dbReference type="Google" id="ProtNLM"/>
    </source>
</evidence>
<evidence type="ECO:0000256" key="1">
    <source>
        <dbReference type="SAM" id="MobiDB-lite"/>
    </source>
</evidence>
<feature type="non-terminal residue" evidence="2">
    <location>
        <position position="1"/>
    </location>
</feature>
<dbReference type="Gene3D" id="1.20.890.10">
    <property type="entry name" value="cAMP-dependent protein kinase regulatory subunit, dimerization-anchoring domain"/>
    <property type="match status" value="1"/>
</dbReference>
<dbReference type="STRING" id="56216.A0A1A6GNP0"/>
<organism evidence="2 3">
    <name type="scientific">Neotoma lepida</name>
    <name type="common">Desert woodrat</name>
    <dbReference type="NCBI Taxonomy" id="56216"/>
    <lineage>
        <taxon>Eukaryota</taxon>
        <taxon>Metazoa</taxon>
        <taxon>Chordata</taxon>
        <taxon>Craniata</taxon>
        <taxon>Vertebrata</taxon>
        <taxon>Euteleostomi</taxon>
        <taxon>Mammalia</taxon>
        <taxon>Eutheria</taxon>
        <taxon>Euarchontoglires</taxon>
        <taxon>Glires</taxon>
        <taxon>Rodentia</taxon>
        <taxon>Myomorpha</taxon>
        <taxon>Muroidea</taxon>
        <taxon>Cricetidae</taxon>
        <taxon>Neotominae</taxon>
        <taxon>Neotoma</taxon>
    </lineage>
</organism>
<feature type="region of interest" description="Disordered" evidence="1">
    <location>
        <begin position="108"/>
        <end position="128"/>
    </location>
</feature>